<comment type="caution">
    <text evidence="2">The sequence shown here is derived from an EMBL/GenBank/DDBJ whole genome shotgun (WGS) entry which is preliminary data.</text>
</comment>
<dbReference type="PANTHER" id="PTHR36173">
    <property type="entry name" value="RIBONUCLEASE VAPC16-RELATED"/>
    <property type="match status" value="1"/>
</dbReference>
<dbReference type="CDD" id="cd09872">
    <property type="entry name" value="PIN_Sll0205-like"/>
    <property type="match status" value="1"/>
</dbReference>
<dbReference type="PANTHER" id="PTHR36173:SF2">
    <property type="entry name" value="RIBONUCLEASE VAPC16"/>
    <property type="match status" value="1"/>
</dbReference>
<evidence type="ECO:0000313" key="3">
    <source>
        <dbReference type="Proteomes" id="UP000733744"/>
    </source>
</evidence>
<evidence type="ECO:0000313" key="2">
    <source>
        <dbReference type="EMBL" id="TRX00783.1"/>
    </source>
</evidence>
<dbReference type="InterPro" id="IPR002716">
    <property type="entry name" value="PIN_dom"/>
</dbReference>
<proteinExistence type="predicted"/>
<dbReference type="InterPro" id="IPR029060">
    <property type="entry name" value="PIN-like_dom_sf"/>
</dbReference>
<dbReference type="InterPro" id="IPR041705">
    <property type="entry name" value="PIN_Sll0205"/>
</dbReference>
<name>A0ABY3CDQ0_9GAMM</name>
<dbReference type="Proteomes" id="UP000733744">
    <property type="component" value="Unassembled WGS sequence"/>
</dbReference>
<organism evidence="2 3">
    <name type="scientific">Candidatus Methylobacter oryzae</name>
    <dbReference type="NCBI Taxonomy" id="2497749"/>
    <lineage>
        <taxon>Bacteria</taxon>
        <taxon>Pseudomonadati</taxon>
        <taxon>Pseudomonadota</taxon>
        <taxon>Gammaproteobacteria</taxon>
        <taxon>Methylococcales</taxon>
        <taxon>Methylococcaceae</taxon>
        <taxon>Methylobacter</taxon>
    </lineage>
</organism>
<protein>
    <submittedName>
        <fullName evidence="2">Type II toxin-antitoxin system VapC family toxin</fullName>
    </submittedName>
</protein>
<gene>
    <name evidence="2" type="ORF">EKO24_005545</name>
</gene>
<sequence length="128" mass="14611">MKLLLDTHAFLWLNDDMARLSETVKALCSSGEHEFYLSTASPWEIQIKSQLGKLTLAIPIGELVSKNQLENNIQILPIELSHIGYLEKLPQHHKDPFDRIIIAQAIIEDMMIVTVDHAFSNYSVQVVW</sequence>
<dbReference type="EMBL" id="RYFG02000025">
    <property type="protein sequence ID" value="TRX00783.1"/>
    <property type="molecule type" value="Genomic_DNA"/>
</dbReference>
<reference evidence="2 3" key="1">
    <citation type="journal article" date="2019" name="Antonie Van Leeuwenhoek">
        <title>Description of 'Ca. Methylobacter oryzae' KRF1, a novel species from the environmentally important Methylobacter clade 2.</title>
        <authorList>
            <person name="Khatri K."/>
            <person name="Mohite J.A."/>
            <person name="Pandit P.S."/>
            <person name="Bahulikar R."/>
            <person name="Rahalkar M.C."/>
        </authorList>
    </citation>
    <scope>NUCLEOTIDE SEQUENCE [LARGE SCALE GENOMIC DNA]</scope>
    <source>
        <strain evidence="2 3">KRF1</strain>
    </source>
</reference>
<keyword evidence="3" id="KW-1185">Reference proteome</keyword>
<dbReference type="InterPro" id="IPR052919">
    <property type="entry name" value="TA_system_RNase"/>
</dbReference>
<dbReference type="Pfam" id="PF01850">
    <property type="entry name" value="PIN"/>
    <property type="match status" value="1"/>
</dbReference>
<dbReference type="Gene3D" id="3.40.50.1010">
    <property type="entry name" value="5'-nuclease"/>
    <property type="match status" value="1"/>
</dbReference>
<dbReference type="SUPFAM" id="SSF88723">
    <property type="entry name" value="PIN domain-like"/>
    <property type="match status" value="1"/>
</dbReference>
<dbReference type="RefSeq" id="WP_127026877.1">
    <property type="nucleotide sequence ID" value="NZ_RYFG02000025.1"/>
</dbReference>
<accession>A0ABY3CDQ0</accession>
<evidence type="ECO:0000259" key="1">
    <source>
        <dbReference type="Pfam" id="PF01850"/>
    </source>
</evidence>
<feature type="domain" description="PIN" evidence="1">
    <location>
        <begin position="4"/>
        <end position="122"/>
    </location>
</feature>